<accession>A0A813E2F5</accession>
<gene>
    <name evidence="2" type="ORF">PGLA1383_LOCUS13710</name>
</gene>
<proteinExistence type="predicted"/>
<dbReference type="OMA" id="PCAERSH"/>
<protein>
    <recommendedName>
        <fullName evidence="1">S1 motif domain-containing protein</fullName>
    </recommendedName>
</protein>
<dbReference type="GO" id="GO:0003676">
    <property type="term" value="F:nucleic acid binding"/>
    <property type="evidence" value="ECO:0007669"/>
    <property type="project" value="InterPro"/>
</dbReference>
<evidence type="ECO:0000259" key="1">
    <source>
        <dbReference type="PROSITE" id="PS50126"/>
    </source>
</evidence>
<name>A0A813E2F5_POLGL</name>
<dbReference type="Proteomes" id="UP000654075">
    <property type="component" value="Unassembled WGS sequence"/>
</dbReference>
<feature type="domain" description="S1 motif" evidence="1">
    <location>
        <begin position="51"/>
        <end position="128"/>
    </location>
</feature>
<keyword evidence="3" id="KW-1185">Reference proteome</keyword>
<dbReference type="Gene3D" id="2.40.50.140">
    <property type="entry name" value="Nucleic acid-binding proteins"/>
    <property type="match status" value="1"/>
</dbReference>
<comment type="caution">
    <text evidence="2">The sequence shown here is derived from an EMBL/GenBank/DDBJ whole genome shotgun (WGS) entry which is preliminary data.</text>
</comment>
<dbReference type="SUPFAM" id="SSF50249">
    <property type="entry name" value="Nucleic acid-binding proteins"/>
    <property type="match status" value="1"/>
</dbReference>
<evidence type="ECO:0000313" key="2">
    <source>
        <dbReference type="EMBL" id="CAE8595195.1"/>
    </source>
</evidence>
<evidence type="ECO:0000313" key="3">
    <source>
        <dbReference type="Proteomes" id="UP000654075"/>
    </source>
</evidence>
<reference evidence="2" key="1">
    <citation type="submission" date="2021-02" db="EMBL/GenBank/DDBJ databases">
        <authorList>
            <person name="Dougan E. K."/>
            <person name="Rhodes N."/>
            <person name="Thang M."/>
            <person name="Chan C."/>
        </authorList>
    </citation>
    <scope>NUCLEOTIDE SEQUENCE</scope>
</reference>
<dbReference type="AlphaFoldDB" id="A0A813E2F5"/>
<feature type="non-terminal residue" evidence="2">
    <location>
        <position position="154"/>
    </location>
</feature>
<dbReference type="PROSITE" id="PS50126">
    <property type="entry name" value="S1"/>
    <property type="match status" value="1"/>
</dbReference>
<organism evidence="2 3">
    <name type="scientific">Polarella glacialis</name>
    <name type="common">Dinoflagellate</name>
    <dbReference type="NCBI Taxonomy" id="89957"/>
    <lineage>
        <taxon>Eukaryota</taxon>
        <taxon>Sar</taxon>
        <taxon>Alveolata</taxon>
        <taxon>Dinophyceae</taxon>
        <taxon>Suessiales</taxon>
        <taxon>Suessiaceae</taxon>
        <taxon>Polarella</taxon>
    </lineage>
</organism>
<dbReference type="OrthoDB" id="432271at2759"/>
<dbReference type="EMBL" id="CAJNNV010007658">
    <property type="protein sequence ID" value="CAE8595195.1"/>
    <property type="molecule type" value="Genomic_DNA"/>
</dbReference>
<dbReference type="InterPro" id="IPR003029">
    <property type="entry name" value="S1_domain"/>
</dbReference>
<sequence length="154" mass="16961">PRVLGPTAKAWAQDASRRDRPLGTYMVPSFNDGGPRVLRWEEARVSFVPIGATVRGVVEEIRPYGAFISLIVAGSGGATILGEDSRIRGFCEDAEFGPEETRPSIGEQIAVKLLTVDHRTQRIFVSAMQAEPRWSPPRETMLKGPSFYEAQGLF</sequence>
<dbReference type="InterPro" id="IPR012340">
    <property type="entry name" value="NA-bd_OB-fold"/>
</dbReference>